<comment type="caution">
    <text evidence="1">The sequence shown here is derived from an EMBL/GenBank/DDBJ whole genome shotgun (WGS) entry which is preliminary data.</text>
</comment>
<proteinExistence type="predicted"/>
<keyword evidence="2" id="KW-1185">Reference proteome</keyword>
<protein>
    <submittedName>
        <fullName evidence="1">Uncharacterized protein</fullName>
    </submittedName>
</protein>
<name>A0ABU7WEE0_9GAMM</name>
<accession>A0ABU7WEE0</accession>
<dbReference type="RefSeq" id="WP_332077577.1">
    <property type="nucleotide sequence ID" value="NZ_JAZHBM010000001.1"/>
</dbReference>
<dbReference type="EMBL" id="JAZHBM010000001">
    <property type="protein sequence ID" value="MEF3081863.1"/>
    <property type="molecule type" value="Genomic_DNA"/>
</dbReference>
<dbReference type="Proteomes" id="UP001358324">
    <property type="component" value="Unassembled WGS sequence"/>
</dbReference>
<evidence type="ECO:0000313" key="2">
    <source>
        <dbReference type="Proteomes" id="UP001358324"/>
    </source>
</evidence>
<gene>
    <name evidence="1" type="ORF">V3391_06505</name>
</gene>
<sequence length="70" mass="7690">MPRRRQPTAPEAPAAGLQPALVAAPIDVIRAVTLRAGHRHRGIVYAEHTPYRATPAEVELLRRYGALVEN</sequence>
<evidence type="ECO:0000313" key="1">
    <source>
        <dbReference type="EMBL" id="MEF3081863.1"/>
    </source>
</evidence>
<reference evidence="1 2" key="1">
    <citation type="submission" date="2024-01" db="EMBL/GenBank/DDBJ databases">
        <title>Novel species of the genus Luteimonas isolated from rivers.</title>
        <authorList>
            <person name="Lu H."/>
        </authorList>
    </citation>
    <scope>NUCLEOTIDE SEQUENCE [LARGE SCALE GENOMIC DNA]</scope>
    <source>
        <strain evidence="1 2">SMYT11W</strain>
    </source>
</reference>
<organism evidence="1 2">
    <name type="scientific">Luteimonas flava</name>
    <dbReference type="NCBI Taxonomy" id="3115822"/>
    <lineage>
        <taxon>Bacteria</taxon>
        <taxon>Pseudomonadati</taxon>
        <taxon>Pseudomonadota</taxon>
        <taxon>Gammaproteobacteria</taxon>
        <taxon>Lysobacterales</taxon>
        <taxon>Lysobacteraceae</taxon>
        <taxon>Luteimonas</taxon>
    </lineage>
</organism>